<organism evidence="6 7">
    <name type="scientific">Ditylenchus dipsaci</name>
    <dbReference type="NCBI Taxonomy" id="166011"/>
    <lineage>
        <taxon>Eukaryota</taxon>
        <taxon>Metazoa</taxon>
        <taxon>Ecdysozoa</taxon>
        <taxon>Nematoda</taxon>
        <taxon>Chromadorea</taxon>
        <taxon>Rhabditida</taxon>
        <taxon>Tylenchina</taxon>
        <taxon>Tylenchomorpha</taxon>
        <taxon>Sphaerularioidea</taxon>
        <taxon>Anguinidae</taxon>
        <taxon>Anguininae</taxon>
        <taxon>Ditylenchus</taxon>
    </lineage>
</organism>
<evidence type="ECO:0000256" key="5">
    <source>
        <dbReference type="SAM" id="Phobius"/>
    </source>
</evidence>
<feature type="transmembrane region" description="Helical" evidence="5">
    <location>
        <begin position="72"/>
        <end position="91"/>
    </location>
</feature>
<evidence type="ECO:0000256" key="2">
    <source>
        <dbReference type="ARBA" id="ARBA00022692"/>
    </source>
</evidence>
<reference evidence="7" key="1">
    <citation type="submission" date="2022-11" db="UniProtKB">
        <authorList>
            <consortium name="WormBaseParasite"/>
        </authorList>
    </citation>
    <scope>IDENTIFICATION</scope>
</reference>
<evidence type="ECO:0000256" key="1">
    <source>
        <dbReference type="ARBA" id="ARBA00004141"/>
    </source>
</evidence>
<evidence type="ECO:0000256" key="4">
    <source>
        <dbReference type="ARBA" id="ARBA00023136"/>
    </source>
</evidence>
<sequence>MDSTSLTRNRANGGWRLTIEPVMFIYMCSTFIKFPYSSHCSMRRLVSTKFTKCADLSAVHDDVDLQKEANHLLMTSSLCLLLPSIFIALILGSLCDVWSIKKTLLIPFVGLLIADFNYIFQCFSWIQMSTACCSVILFSVFLVVYRCHRHFICLQCKGQSNISNSSASLGLHYNHCDACFTHHLKRVENEQPPALCASLSPEGSLKLQMPILVTTGCTDTKILNMVMVALAIEIVAFAGLMDILFSYMRFQLKWTDKEYGWFNGAGTGLSSVTVIFLYPILHRKFGFSNAVLATLGLLTKISNLLVLAFVTTSWVAMVSVVLLVFGRFISTGLRSLASFYVKNNEQGKIFSFISFMEGCHSWCIFYF</sequence>
<keyword evidence="2 5" id="KW-0812">Transmembrane</keyword>
<accession>A0A915E9D8</accession>
<comment type="subcellular location">
    <subcellularLocation>
        <location evidence="1">Membrane</location>
        <topology evidence="1">Multi-pass membrane protein</topology>
    </subcellularLocation>
</comment>
<feature type="transmembrane region" description="Helical" evidence="5">
    <location>
        <begin position="222"/>
        <end position="247"/>
    </location>
</feature>
<dbReference type="PANTHER" id="PTHR23507">
    <property type="entry name" value="ZGC:174356"/>
    <property type="match status" value="1"/>
</dbReference>
<dbReference type="GO" id="GO:0022857">
    <property type="term" value="F:transmembrane transporter activity"/>
    <property type="evidence" value="ECO:0007669"/>
    <property type="project" value="TreeGrafter"/>
</dbReference>
<evidence type="ECO:0000256" key="3">
    <source>
        <dbReference type="ARBA" id="ARBA00022989"/>
    </source>
</evidence>
<feature type="transmembrane region" description="Helical" evidence="5">
    <location>
        <begin position="302"/>
        <end position="329"/>
    </location>
</feature>
<dbReference type="AlphaFoldDB" id="A0A915E9D8"/>
<evidence type="ECO:0000313" key="7">
    <source>
        <dbReference type="WBParaSite" id="jg3751.2"/>
    </source>
</evidence>
<dbReference type="SUPFAM" id="SSF103473">
    <property type="entry name" value="MFS general substrate transporter"/>
    <property type="match status" value="1"/>
</dbReference>
<protein>
    <submittedName>
        <fullName evidence="7">Uncharacterized protein</fullName>
    </submittedName>
</protein>
<dbReference type="PANTHER" id="PTHR23507:SF1">
    <property type="entry name" value="FI18259P1-RELATED"/>
    <property type="match status" value="1"/>
</dbReference>
<keyword evidence="4 5" id="KW-0472">Membrane</keyword>
<dbReference type="WBParaSite" id="jg3751.2">
    <property type="protein sequence ID" value="jg3751.2"/>
    <property type="gene ID" value="jg3751"/>
</dbReference>
<evidence type="ECO:0000313" key="6">
    <source>
        <dbReference type="Proteomes" id="UP000887574"/>
    </source>
</evidence>
<keyword evidence="3 5" id="KW-1133">Transmembrane helix</keyword>
<dbReference type="Proteomes" id="UP000887574">
    <property type="component" value="Unplaced"/>
</dbReference>
<keyword evidence="6" id="KW-1185">Reference proteome</keyword>
<name>A0A915E9D8_9BILA</name>
<feature type="transmembrane region" description="Helical" evidence="5">
    <location>
        <begin position="259"/>
        <end position="281"/>
    </location>
</feature>
<feature type="transmembrane region" description="Helical" evidence="5">
    <location>
        <begin position="126"/>
        <end position="145"/>
    </location>
</feature>
<dbReference type="GO" id="GO:0016020">
    <property type="term" value="C:membrane"/>
    <property type="evidence" value="ECO:0007669"/>
    <property type="project" value="UniProtKB-SubCell"/>
</dbReference>
<proteinExistence type="predicted"/>
<dbReference type="InterPro" id="IPR036259">
    <property type="entry name" value="MFS_trans_sf"/>
</dbReference>